<keyword evidence="2" id="KW-1185">Reference proteome</keyword>
<reference evidence="1 2" key="2">
    <citation type="journal article" date="2009" name="Stand. Genomic Sci.">
        <title>Complete genome sequence of Staphylothermus marinus Stetter and Fiala 1986 type strain F1.</title>
        <authorList>
            <person name="Anderson I.J."/>
            <person name="Sun H."/>
            <person name="Lapidus A."/>
            <person name="Copeland A."/>
            <person name="Glavina Del Rio T."/>
            <person name="Tice H."/>
            <person name="Dalin E."/>
            <person name="Lucas S."/>
            <person name="Barry K."/>
            <person name="Land M."/>
            <person name="Richardson P."/>
            <person name="Huber H."/>
            <person name="Kyrpides N.C."/>
        </authorList>
    </citation>
    <scope>NUCLEOTIDE SEQUENCE [LARGE SCALE GENOMIC DNA]</scope>
    <source>
        <strain evidence="2">ATCC 43588 / DSM 3639 / JCM 9404 / F1</strain>
    </source>
</reference>
<dbReference type="OrthoDB" id="27909at2157"/>
<name>A3DPU1_STAMF</name>
<organism evidence="1 2">
    <name type="scientific">Staphylothermus marinus (strain ATCC 43588 / DSM 3639 / JCM 9404 / F1)</name>
    <dbReference type="NCBI Taxonomy" id="399550"/>
    <lineage>
        <taxon>Archaea</taxon>
        <taxon>Thermoproteota</taxon>
        <taxon>Thermoprotei</taxon>
        <taxon>Desulfurococcales</taxon>
        <taxon>Desulfurococcaceae</taxon>
        <taxon>Staphylothermus</taxon>
    </lineage>
</organism>
<dbReference type="GeneID" id="4907451"/>
<dbReference type="PANTHER" id="PTHR42244">
    <property type="entry name" value="ANTITOXIN VAPB3-RELATED"/>
    <property type="match status" value="1"/>
</dbReference>
<gene>
    <name evidence="1" type="ordered locus">Smar_1566</name>
</gene>
<evidence type="ECO:0000313" key="2">
    <source>
        <dbReference type="Proteomes" id="UP000000254"/>
    </source>
</evidence>
<dbReference type="eggNOG" id="arCOG02217">
    <property type="taxonomic scope" value="Archaea"/>
</dbReference>
<reference evidence="2" key="1">
    <citation type="journal article" date="2009" name="BMC Genomics">
        <title>The complete genome sequence of Staphylothermus marinus reveals differences in sulfur metabolism among heterotrophic Crenarchaeota.</title>
        <authorList>
            <person name="Anderson I.J."/>
            <person name="Dharmarajan L."/>
            <person name="Rodriguez J."/>
            <person name="Hooper S."/>
            <person name="Porat I."/>
            <person name="Ulrich L.E."/>
            <person name="Elkins J.G."/>
            <person name="Mavromatis K."/>
            <person name="Sun H."/>
            <person name="Land M."/>
            <person name="Lapidus A."/>
            <person name="Lucas S."/>
            <person name="Barry K."/>
            <person name="Huber H."/>
            <person name="Zhulin I.B."/>
            <person name="Whitman W.B."/>
            <person name="Mukhopadhyay B."/>
            <person name="Woese C."/>
            <person name="Bristow J."/>
            <person name="Kyrpides N."/>
        </authorList>
    </citation>
    <scope>NUCLEOTIDE SEQUENCE [LARGE SCALE GENOMIC DNA]</scope>
    <source>
        <strain evidence="2">ATCC 43588 / DSM 3639 / JCM 9404 / F1</strain>
    </source>
</reference>
<dbReference type="HOGENOM" id="CLU_175270_0_0_2"/>
<dbReference type="EMBL" id="CP000575">
    <property type="protein sequence ID" value="ABN70651.1"/>
    <property type="molecule type" value="Genomic_DNA"/>
</dbReference>
<dbReference type="KEGG" id="smr:Smar_1566"/>
<evidence type="ECO:0000313" key="1">
    <source>
        <dbReference type="EMBL" id="ABN70651.1"/>
    </source>
</evidence>
<dbReference type="RefSeq" id="WP_011839845.1">
    <property type="nucleotide sequence ID" value="NC_009033.1"/>
</dbReference>
<proteinExistence type="predicted"/>
<accession>A3DPU1</accession>
<dbReference type="AlphaFoldDB" id="A3DPU1"/>
<dbReference type="PANTHER" id="PTHR42244:SF2">
    <property type="entry name" value="ANTITOXIN VAPB3-RELATED"/>
    <property type="match status" value="1"/>
</dbReference>
<protein>
    <submittedName>
        <fullName evidence="1">Transcriptional regulator, CopG family</fullName>
    </submittedName>
</protein>
<sequence>MSVVVSIRVPRKLKKLMDEFRDEINWSEEIRRFIEMRIKELRRRRVLREVRRIIEQLPETPVGVADKYVREDRDSY</sequence>
<dbReference type="InterPro" id="IPR039709">
    <property type="entry name" value="VapB3-like"/>
</dbReference>
<dbReference type="Proteomes" id="UP000000254">
    <property type="component" value="Chromosome"/>
</dbReference>